<dbReference type="EMBL" id="NGFP01000059">
    <property type="protein sequence ID" value="OUC96393.1"/>
    <property type="molecule type" value="Genomic_DNA"/>
</dbReference>
<evidence type="ECO:0000313" key="2">
    <source>
        <dbReference type="EMBL" id="OUC96393.1"/>
    </source>
</evidence>
<protein>
    <submittedName>
        <fullName evidence="2">Uncharacterized protein</fullName>
    </submittedName>
</protein>
<evidence type="ECO:0000256" key="1">
    <source>
        <dbReference type="SAM" id="MobiDB-lite"/>
    </source>
</evidence>
<proteinExistence type="predicted"/>
<comment type="caution">
    <text evidence="2">The sequence shown here is derived from an EMBL/GenBank/DDBJ whole genome shotgun (WGS) entry which is preliminary data.</text>
</comment>
<dbReference type="Proteomes" id="UP000194761">
    <property type="component" value="Unassembled WGS sequence"/>
</dbReference>
<accession>A0A243RPZ5</accession>
<feature type="region of interest" description="Disordered" evidence="1">
    <location>
        <begin position="1"/>
        <end position="83"/>
    </location>
</feature>
<reference evidence="2 3" key="1">
    <citation type="submission" date="2017-05" db="EMBL/GenBank/DDBJ databases">
        <title>Biotechnological potential of actinobacteria isolated from South African environments.</title>
        <authorList>
            <person name="Le Roes-Hill M."/>
            <person name="Prins A."/>
            <person name="Durrell K.A."/>
        </authorList>
    </citation>
    <scope>NUCLEOTIDE SEQUENCE [LARGE SCALE GENOMIC DNA]</scope>
    <source>
        <strain evidence="2">M26</strain>
    </source>
</reference>
<organism evidence="2 3">
    <name type="scientific">Streptosporangium minutum</name>
    <dbReference type="NCBI Taxonomy" id="569862"/>
    <lineage>
        <taxon>Bacteria</taxon>
        <taxon>Bacillati</taxon>
        <taxon>Actinomycetota</taxon>
        <taxon>Actinomycetes</taxon>
        <taxon>Streptosporangiales</taxon>
        <taxon>Streptosporangiaceae</taxon>
        <taxon>Streptosporangium</taxon>
    </lineage>
</organism>
<gene>
    <name evidence="2" type="ORF">CA984_15165</name>
</gene>
<keyword evidence="3" id="KW-1185">Reference proteome</keyword>
<sequence>MTSLTALSAPVRRDRPVRPGATAAGRPPGPEPPVPWCSLRRSRALSYPPARPAYPRVHRRTFDRPPTRSASRSGLSGGDNPAA</sequence>
<evidence type="ECO:0000313" key="3">
    <source>
        <dbReference type="Proteomes" id="UP000194761"/>
    </source>
</evidence>
<name>A0A243RPZ5_9ACTN</name>
<dbReference type="AlphaFoldDB" id="A0A243RPZ5"/>